<gene>
    <name evidence="1" type="ORF">NCTC7303_04884</name>
</gene>
<evidence type="ECO:0000313" key="1">
    <source>
        <dbReference type="EMBL" id="SUG52565.1"/>
    </source>
</evidence>
<reference evidence="1 2" key="1">
    <citation type="submission" date="2018-06" db="EMBL/GenBank/DDBJ databases">
        <authorList>
            <consortium name="Pathogen Informatics"/>
            <person name="Doyle S."/>
        </authorList>
    </citation>
    <scope>NUCLEOTIDE SEQUENCE [LARGE SCALE GENOMIC DNA]</scope>
    <source>
        <strain evidence="1 2">NCTC7303</strain>
    </source>
</reference>
<name>A0A379TSD9_SALER</name>
<evidence type="ECO:0000313" key="2">
    <source>
        <dbReference type="Proteomes" id="UP000255443"/>
    </source>
</evidence>
<protein>
    <submittedName>
        <fullName evidence="1">Uncharacterized protein</fullName>
    </submittedName>
</protein>
<accession>A0A379TSD9</accession>
<organism evidence="1 2">
    <name type="scientific">Salmonella enterica subsp. arizonae</name>
    <dbReference type="NCBI Taxonomy" id="59203"/>
    <lineage>
        <taxon>Bacteria</taxon>
        <taxon>Pseudomonadati</taxon>
        <taxon>Pseudomonadota</taxon>
        <taxon>Gammaproteobacteria</taxon>
        <taxon>Enterobacterales</taxon>
        <taxon>Enterobacteriaceae</taxon>
        <taxon>Salmonella</taxon>
    </lineage>
</organism>
<proteinExistence type="predicted"/>
<dbReference type="AlphaFoldDB" id="A0A379TSD9"/>
<dbReference type="Proteomes" id="UP000255443">
    <property type="component" value="Unassembled WGS sequence"/>
</dbReference>
<dbReference type="EMBL" id="UGXC01000004">
    <property type="protein sequence ID" value="SUG52565.1"/>
    <property type="molecule type" value="Genomic_DNA"/>
</dbReference>
<sequence>MRFINFFGVTIFVMSFSTFSQNVSEYSKEYTDCIFKTVNNPHVNGVHWRRNKCTEQVNRFIHW</sequence>